<gene>
    <name evidence="3" type="ORF">OG699_27750</name>
</gene>
<protein>
    <submittedName>
        <fullName evidence="3">VanZ family protein</fullName>
    </submittedName>
</protein>
<feature type="transmembrane region" description="Helical" evidence="1">
    <location>
        <begin position="170"/>
        <end position="190"/>
    </location>
</feature>
<dbReference type="InterPro" id="IPR006976">
    <property type="entry name" value="VanZ-like"/>
</dbReference>
<feature type="domain" description="VanZ-like" evidence="2">
    <location>
        <begin position="82"/>
        <end position="154"/>
    </location>
</feature>
<feature type="transmembrane region" description="Helical" evidence="1">
    <location>
        <begin position="109"/>
        <end position="128"/>
    </location>
</feature>
<dbReference type="AlphaFoldDB" id="A0AAU3I1C1"/>
<organism evidence="3">
    <name type="scientific">Streptomyces sp. NBC_01393</name>
    <dbReference type="NCBI Taxonomy" id="2903851"/>
    <lineage>
        <taxon>Bacteria</taxon>
        <taxon>Bacillati</taxon>
        <taxon>Actinomycetota</taxon>
        <taxon>Actinomycetes</taxon>
        <taxon>Kitasatosporales</taxon>
        <taxon>Streptomycetaceae</taxon>
        <taxon>Streptomyces</taxon>
    </lineage>
</organism>
<proteinExistence type="predicted"/>
<keyword evidence="1" id="KW-0812">Transmembrane</keyword>
<feature type="transmembrane region" description="Helical" evidence="1">
    <location>
        <begin position="140"/>
        <end position="158"/>
    </location>
</feature>
<feature type="transmembrane region" description="Helical" evidence="1">
    <location>
        <begin position="84"/>
        <end position="102"/>
    </location>
</feature>
<dbReference type="EMBL" id="CP109546">
    <property type="protein sequence ID" value="WTZ11433.1"/>
    <property type="molecule type" value="Genomic_DNA"/>
</dbReference>
<keyword evidence="1" id="KW-1133">Transmembrane helix</keyword>
<dbReference type="Pfam" id="PF04892">
    <property type="entry name" value="VanZ"/>
    <property type="match status" value="1"/>
</dbReference>
<reference evidence="3" key="1">
    <citation type="submission" date="2022-10" db="EMBL/GenBank/DDBJ databases">
        <title>The complete genomes of actinobacterial strains from the NBC collection.</title>
        <authorList>
            <person name="Joergensen T.S."/>
            <person name="Alvarez Arevalo M."/>
            <person name="Sterndorff E.B."/>
            <person name="Faurdal D."/>
            <person name="Vuksanovic O."/>
            <person name="Mourched A.-S."/>
            <person name="Charusanti P."/>
            <person name="Shaw S."/>
            <person name="Blin K."/>
            <person name="Weber T."/>
        </authorList>
    </citation>
    <scope>NUCLEOTIDE SEQUENCE</scope>
    <source>
        <strain evidence="3">NBC_01393</strain>
    </source>
</reference>
<name>A0AAU3I1C1_9ACTN</name>
<evidence type="ECO:0000256" key="1">
    <source>
        <dbReference type="SAM" id="Phobius"/>
    </source>
</evidence>
<feature type="transmembrane region" description="Helical" evidence="1">
    <location>
        <begin position="42"/>
        <end position="59"/>
    </location>
</feature>
<evidence type="ECO:0000259" key="2">
    <source>
        <dbReference type="Pfam" id="PF04892"/>
    </source>
</evidence>
<sequence length="449" mass="48484">MFGAVFGDDMWFLAGLTVVAALVGLSAWALARRRQVPYSSWWLPLAFCLTGVLGVTLALRGGEAGRAECVINHEVTEPLYTTQGLWNLAMFVPLGLFGVLALRRPLPVLVGVTALPCLIELAQALAPFVSGICDSADVEMNAGGGLLGVALGIVLVRGRVAWKAWVRPSLIVVAVLGVTGVAVCQTAITLDHVDGSGVRDAHDTERKAAERAIHQAFGNYYRVGAVRVSPGIAGHNGWISIQMSDGFPAELMWPGARQLNVSFENSVHPTKESFPVAGFGKPRDARSAYLVARAYMKAHYPWAEAASSHATRPVGSKAEFGWLSSWRFKEHGVVMPRSLDVQINRAGRVSQMLVDFGPTHVSLPDRLISAKQAEEIVRKTQKKSGADVTALRIRADVLKVERAKGWQGPWRAMWSVKTTDTQCTPDEDGSGCEPFSTVVDAGTGRIYDE</sequence>
<feature type="transmembrane region" description="Helical" evidence="1">
    <location>
        <begin position="12"/>
        <end position="30"/>
    </location>
</feature>
<accession>A0AAU3I1C1</accession>
<keyword evidence="1" id="KW-0472">Membrane</keyword>
<evidence type="ECO:0000313" key="3">
    <source>
        <dbReference type="EMBL" id="WTZ11433.1"/>
    </source>
</evidence>